<dbReference type="InterPro" id="IPR017907">
    <property type="entry name" value="Znf_RING_CS"/>
</dbReference>
<dbReference type="SUPFAM" id="SSF57850">
    <property type="entry name" value="RING/U-box"/>
    <property type="match status" value="1"/>
</dbReference>
<dbReference type="PROSITE" id="PS50082">
    <property type="entry name" value="WD_REPEATS_2"/>
    <property type="match status" value="3"/>
</dbReference>
<dbReference type="FunFam" id="2.130.10.10:FF:000067">
    <property type="entry name" value="Putative E3 ubiquitin-protein ligase TRAF7"/>
    <property type="match status" value="1"/>
</dbReference>
<dbReference type="GO" id="GO:0005730">
    <property type="term" value="C:nucleolus"/>
    <property type="evidence" value="ECO:0007669"/>
    <property type="project" value="TreeGrafter"/>
</dbReference>
<feature type="region of interest" description="Disordered" evidence="8">
    <location>
        <begin position="20"/>
        <end position="43"/>
    </location>
</feature>
<dbReference type="PROSITE" id="PS50294">
    <property type="entry name" value="WD_REPEATS_REGION"/>
    <property type="match status" value="2"/>
</dbReference>
<dbReference type="InterPro" id="IPR013083">
    <property type="entry name" value="Znf_RING/FYVE/PHD"/>
</dbReference>
<dbReference type="PRINTS" id="PR00320">
    <property type="entry name" value="GPROTEINBRPT"/>
</dbReference>
<dbReference type="Ensembl" id="ENSZALT00000002839.1">
    <property type="protein sequence ID" value="ENSZALP00000001592.1"/>
    <property type="gene ID" value="ENSZALG00000000317.1"/>
</dbReference>
<dbReference type="SUPFAM" id="SSF49599">
    <property type="entry name" value="TRAF domain-like"/>
    <property type="match status" value="2"/>
</dbReference>
<dbReference type="InterPro" id="IPR001680">
    <property type="entry name" value="WD40_rpt"/>
</dbReference>
<dbReference type="SUPFAM" id="SSF50978">
    <property type="entry name" value="WD40 repeat-like"/>
    <property type="match status" value="1"/>
</dbReference>
<dbReference type="GO" id="GO:0008270">
    <property type="term" value="F:zinc ion binding"/>
    <property type="evidence" value="ECO:0007669"/>
    <property type="project" value="UniProtKB-KW"/>
</dbReference>
<keyword evidence="1 7" id="KW-0853">WD repeat</keyword>
<feature type="zinc finger region" description="TRAF-type" evidence="6">
    <location>
        <begin position="154"/>
        <end position="224"/>
    </location>
</feature>
<organism evidence="11 12">
    <name type="scientific">Zonotrichia albicollis</name>
    <name type="common">White-throated sparrow</name>
    <name type="synonym">Fringilla albicollis</name>
    <dbReference type="NCBI Taxonomy" id="44394"/>
    <lineage>
        <taxon>Eukaryota</taxon>
        <taxon>Metazoa</taxon>
        <taxon>Chordata</taxon>
        <taxon>Craniata</taxon>
        <taxon>Vertebrata</taxon>
        <taxon>Euteleostomi</taxon>
        <taxon>Archelosauria</taxon>
        <taxon>Archosauria</taxon>
        <taxon>Dinosauria</taxon>
        <taxon>Saurischia</taxon>
        <taxon>Theropoda</taxon>
        <taxon>Coelurosauria</taxon>
        <taxon>Aves</taxon>
        <taxon>Neognathae</taxon>
        <taxon>Neoaves</taxon>
        <taxon>Telluraves</taxon>
        <taxon>Australaves</taxon>
        <taxon>Passeriformes</taxon>
        <taxon>Passerellidae</taxon>
        <taxon>Zonotrichia</taxon>
    </lineage>
</organism>
<feature type="domain" description="RING-type" evidence="9">
    <location>
        <begin position="63"/>
        <end position="97"/>
    </location>
</feature>
<evidence type="ECO:0000256" key="3">
    <source>
        <dbReference type="ARBA" id="ARBA00022737"/>
    </source>
</evidence>
<dbReference type="InterPro" id="IPR001841">
    <property type="entry name" value="Znf_RING"/>
</dbReference>
<dbReference type="GO" id="GO:0007219">
    <property type="term" value="P:Notch signaling pathway"/>
    <property type="evidence" value="ECO:0007669"/>
    <property type="project" value="TreeGrafter"/>
</dbReference>
<dbReference type="Proteomes" id="UP000694413">
    <property type="component" value="Unassembled WGS sequence"/>
</dbReference>
<dbReference type="InterPro" id="IPR015943">
    <property type="entry name" value="WD40/YVTN_repeat-like_dom_sf"/>
</dbReference>
<dbReference type="PROSITE" id="PS00518">
    <property type="entry name" value="ZF_RING_1"/>
    <property type="match status" value="1"/>
</dbReference>
<evidence type="ECO:0000313" key="12">
    <source>
        <dbReference type="Proteomes" id="UP000694413"/>
    </source>
</evidence>
<proteinExistence type="predicted"/>
<dbReference type="Gene3D" id="3.30.40.10">
    <property type="entry name" value="Zinc/RING finger domain, C3HC4 (zinc finger)"/>
    <property type="match status" value="2"/>
</dbReference>
<dbReference type="Gene3D" id="2.130.10.10">
    <property type="entry name" value="YVTN repeat-like/Quinoprotein amine dehydrogenase"/>
    <property type="match status" value="3"/>
</dbReference>
<dbReference type="SMART" id="SM00320">
    <property type="entry name" value="WD40"/>
    <property type="match status" value="5"/>
</dbReference>
<dbReference type="AlphaFoldDB" id="A0A8D2M3N5"/>
<gene>
    <name evidence="11" type="primary">TRAF7</name>
</gene>
<dbReference type="PANTHER" id="PTHR19848:SF6">
    <property type="entry name" value="E3 UBIQUITIN-PROTEIN LIGASE TRAF7"/>
    <property type="match status" value="1"/>
</dbReference>
<dbReference type="InterPro" id="IPR036322">
    <property type="entry name" value="WD40_repeat_dom_sf"/>
</dbReference>
<protein>
    <submittedName>
        <fullName evidence="11">TNF receptor associated factor 7</fullName>
    </submittedName>
</protein>
<dbReference type="SMART" id="SM00184">
    <property type="entry name" value="RING"/>
    <property type="match status" value="1"/>
</dbReference>
<dbReference type="InterPro" id="IPR001293">
    <property type="entry name" value="Znf_TRAF"/>
</dbReference>
<keyword evidence="5 6" id="KW-0862">Zinc</keyword>
<accession>A0A8D2M3N5</accession>
<dbReference type="InterPro" id="IPR027370">
    <property type="entry name" value="Znf-RING_euk"/>
</dbReference>
<dbReference type="PROSITE" id="PS50089">
    <property type="entry name" value="ZF_RING_2"/>
    <property type="match status" value="1"/>
</dbReference>
<evidence type="ECO:0000259" key="9">
    <source>
        <dbReference type="PROSITE" id="PS50089"/>
    </source>
</evidence>
<dbReference type="PROSITE" id="PS50145">
    <property type="entry name" value="ZF_TRAF"/>
    <property type="match status" value="1"/>
</dbReference>
<dbReference type="GO" id="GO:0000027">
    <property type="term" value="P:ribosomal large subunit assembly"/>
    <property type="evidence" value="ECO:0007669"/>
    <property type="project" value="TreeGrafter"/>
</dbReference>
<feature type="repeat" description="WD" evidence="7">
    <location>
        <begin position="504"/>
        <end position="547"/>
    </location>
</feature>
<dbReference type="FunFam" id="3.30.40.10:FF:000210">
    <property type="entry name" value="E3 ubiquitin-protein ligase TRAF7 isoform X1"/>
    <property type="match status" value="1"/>
</dbReference>
<name>A0A8D2M3N5_ZONAL</name>
<evidence type="ECO:0000256" key="4">
    <source>
        <dbReference type="ARBA" id="ARBA00022771"/>
    </source>
</evidence>
<keyword evidence="4 6" id="KW-0863">Zinc-finger</keyword>
<evidence type="ECO:0000313" key="11">
    <source>
        <dbReference type="Ensembl" id="ENSZALP00000001592.1"/>
    </source>
</evidence>
<keyword evidence="3" id="KW-0677">Repeat</keyword>
<evidence type="ECO:0000256" key="5">
    <source>
        <dbReference type="ARBA" id="ARBA00022833"/>
    </source>
</evidence>
<sequence>METTFGPAFSAVTTITKADGTNTFKQHRRTPSSSSTLTYSPRDEDDGMEPLVFAEQPSVKLCCQLCCSVFKDPVITTCGHTFCRRCALTSEKCPVDNAKLTVVVNNIAVAEQIGELFIHCKYGCRPAASSKSPAFEVDPRGCPFTIKLSARKDHESSCDYRPVRCPNNPSCPPLLKMNLEAHLKECEHIKCPHSKYGCAFIGNQDTYETHLETCKFEGLKEFLQQTDDRFHEMQVAMAQKDQEIAFLRSMLGKLSEKIDQLEKNLELKFDVLDENQSKLSEDLMEFRRDASMLNDELSHINARLNMGILGSYDPQQIFKCKGTFVGHQGPVWCLCVYSIGDLLFSGSSDKTIKVWDTCTTYKCQKTLEGHDGIVLVWDIQNLQKVNTIRAHDNPVCTLVSSHNMLFSGSLKAIKVWDIVGTELKLKKELTGLNHWVRALVASQNYLYSGSYQTIKIWDIRNLECVHVLQTSGEGSWVASAQRDAQAQLSPQVWDIETKEQVRTLTGHVGTVYALAVISTPDQTKVFSASYDRSLRVWSMDNMICTQTLLRHQGSVTALAVSRGRLFSGAVDSTVKVWTC</sequence>
<dbReference type="InterPro" id="IPR020472">
    <property type="entry name" value="WD40_PAC1"/>
</dbReference>
<dbReference type="CDD" id="cd16644">
    <property type="entry name" value="mRING-HC-C3HC3D_TRAF7"/>
    <property type="match status" value="1"/>
</dbReference>
<evidence type="ECO:0000256" key="1">
    <source>
        <dbReference type="ARBA" id="ARBA00022574"/>
    </source>
</evidence>
<evidence type="ECO:0000256" key="8">
    <source>
        <dbReference type="SAM" id="MobiDB-lite"/>
    </source>
</evidence>
<keyword evidence="12" id="KW-1185">Reference proteome</keyword>
<evidence type="ECO:0000256" key="2">
    <source>
        <dbReference type="ARBA" id="ARBA00022723"/>
    </source>
</evidence>
<dbReference type="Pfam" id="PF00400">
    <property type="entry name" value="WD40"/>
    <property type="match status" value="4"/>
</dbReference>
<evidence type="ECO:0000256" key="6">
    <source>
        <dbReference type="PROSITE-ProRule" id="PRU00207"/>
    </source>
</evidence>
<dbReference type="CDD" id="cd00200">
    <property type="entry name" value="WD40"/>
    <property type="match status" value="1"/>
</dbReference>
<feature type="repeat" description="WD" evidence="7">
    <location>
        <begin position="548"/>
        <end position="579"/>
    </location>
</feature>
<dbReference type="PANTHER" id="PTHR19848">
    <property type="entry name" value="WD40 REPEAT PROTEIN"/>
    <property type="match status" value="1"/>
</dbReference>
<feature type="repeat" description="WD" evidence="7">
    <location>
        <begin position="324"/>
        <end position="356"/>
    </location>
</feature>
<reference evidence="11" key="1">
    <citation type="submission" date="2025-08" db="UniProtKB">
        <authorList>
            <consortium name="Ensembl"/>
        </authorList>
    </citation>
    <scope>IDENTIFICATION</scope>
</reference>
<dbReference type="Pfam" id="PF13445">
    <property type="entry name" value="zf-RING_UBOX"/>
    <property type="match status" value="1"/>
</dbReference>
<keyword evidence="2 6" id="KW-0479">Metal-binding</keyword>
<feature type="domain" description="TRAF-type" evidence="10">
    <location>
        <begin position="154"/>
        <end position="224"/>
    </location>
</feature>
<reference evidence="11" key="2">
    <citation type="submission" date="2025-09" db="UniProtKB">
        <authorList>
            <consortium name="Ensembl"/>
        </authorList>
    </citation>
    <scope>IDENTIFICATION</scope>
</reference>
<evidence type="ECO:0000259" key="10">
    <source>
        <dbReference type="PROSITE" id="PS50145"/>
    </source>
</evidence>
<evidence type="ECO:0000256" key="7">
    <source>
        <dbReference type="PROSITE-ProRule" id="PRU00221"/>
    </source>
</evidence>
<feature type="compositionally biased region" description="Low complexity" evidence="8">
    <location>
        <begin position="31"/>
        <end position="40"/>
    </location>
</feature>